<dbReference type="CDD" id="cd00075">
    <property type="entry name" value="HATPase"/>
    <property type="match status" value="1"/>
</dbReference>
<comment type="caution">
    <text evidence="17">The sequence shown here is derived from an EMBL/GenBank/DDBJ whole genome shotgun (WGS) entry which is preliminary data.</text>
</comment>
<accession>A0ABT2RJN1</accession>
<evidence type="ECO:0000259" key="15">
    <source>
        <dbReference type="PROSITE" id="PS50109"/>
    </source>
</evidence>
<dbReference type="Pfam" id="PF02518">
    <property type="entry name" value="HATPase_c"/>
    <property type="match status" value="1"/>
</dbReference>
<keyword evidence="13 14" id="KW-0472">Membrane</keyword>
<dbReference type="SUPFAM" id="SSF55874">
    <property type="entry name" value="ATPase domain of HSP90 chaperone/DNA topoisomerase II/histidine kinase"/>
    <property type="match status" value="1"/>
</dbReference>
<evidence type="ECO:0000256" key="1">
    <source>
        <dbReference type="ARBA" id="ARBA00000085"/>
    </source>
</evidence>
<dbReference type="Gene3D" id="3.30.565.10">
    <property type="entry name" value="Histidine kinase-like ATPase, C-terminal domain"/>
    <property type="match status" value="1"/>
</dbReference>
<comment type="subcellular location">
    <subcellularLocation>
        <location evidence="2">Cell membrane</location>
        <topology evidence="2">Multi-pass membrane protein</topology>
    </subcellularLocation>
</comment>
<evidence type="ECO:0000313" key="17">
    <source>
        <dbReference type="EMBL" id="MCU6685613.1"/>
    </source>
</evidence>
<gene>
    <name evidence="17" type="ORF">OCV99_03410</name>
</gene>
<dbReference type="PANTHER" id="PTHR45528:SF1">
    <property type="entry name" value="SENSOR HISTIDINE KINASE CPXA"/>
    <property type="match status" value="1"/>
</dbReference>
<evidence type="ECO:0000256" key="3">
    <source>
        <dbReference type="ARBA" id="ARBA00012438"/>
    </source>
</evidence>
<evidence type="ECO:0000259" key="16">
    <source>
        <dbReference type="PROSITE" id="PS50885"/>
    </source>
</evidence>
<sequence>MKKWSIKRKVTLWYTLFMTILVILIQIILFSVGNSQMLQSLSGKLRSAVNDSVSELEYEDGRLEIDDDLDFFRDGVYLSIYDAEGILLFGHLPTQVPIEETPFFYEDQIQESTIQGTHYLIYDIYTIQEEQGFWIRGVISKTEAESNFGIMIRLTAVALPVLTGFIALGGYYITKRAFRPVERIRKTAEEIAHGGDLSKRIELGNGKDEIYQLGETFDYMLDRLEESFEREKQFTSDASHELRTPTSVILAQSEYALKNAATLEDARESLTVIFRQAKRMSSLISQLLTLARADRGKIKPNLEMLDISELLEITILEMQTSAGEKGISISTDIEEPHIKMLADETMLMRIFVNLLQNAVIYGRENGWIHVSLKEQNQEIQIVIQDNGIGMEKDKLDKIWERFYQVNPSREKKDSGSSGLGLSMVKWMVGIHNGSISVDSQVNRGTIFTIKFPKKMDI</sequence>
<dbReference type="InterPro" id="IPR036097">
    <property type="entry name" value="HisK_dim/P_sf"/>
</dbReference>
<evidence type="ECO:0000256" key="5">
    <source>
        <dbReference type="ARBA" id="ARBA00022553"/>
    </source>
</evidence>
<feature type="transmembrane region" description="Helical" evidence="14">
    <location>
        <begin position="150"/>
        <end position="173"/>
    </location>
</feature>
<dbReference type="InterPro" id="IPR003661">
    <property type="entry name" value="HisK_dim/P_dom"/>
</dbReference>
<organism evidence="17 18">
    <name type="scientific">Dorea acetigenes</name>
    <dbReference type="NCBI Taxonomy" id="2981787"/>
    <lineage>
        <taxon>Bacteria</taxon>
        <taxon>Bacillati</taxon>
        <taxon>Bacillota</taxon>
        <taxon>Clostridia</taxon>
        <taxon>Lachnospirales</taxon>
        <taxon>Lachnospiraceae</taxon>
        <taxon>Dorea</taxon>
    </lineage>
</organism>
<keyword evidence="18" id="KW-1185">Reference proteome</keyword>
<name>A0ABT2RJN1_9FIRM</name>
<evidence type="ECO:0000256" key="6">
    <source>
        <dbReference type="ARBA" id="ARBA00022679"/>
    </source>
</evidence>
<dbReference type="EC" id="2.7.13.3" evidence="3"/>
<feature type="domain" description="Histidine kinase" evidence="15">
    <location>
        <begin position="237"/>
        <end position="455"/>
    </location>
</feature>
<dbReference type="EMBL" id="JAOQJU010000002">
    <property type="protein sequence ID" value="MCU6685613.1"/>
    <property type="molecule type" value="Genomic_DNA"/>
</dbReference>
<evidence type="ECO:0000256" key="10">
    <source>
        <dbReference type="ARBA" id="ARBA00022840"/>
    </source>
</evidence>
<dbReference type="SUPFAM" id="SSF158472">
    <property type="entry name" value="HAMP domain-like"/>
    <property type="match status" value="1"/>
</dbReference>
<dbReference type="PRINTS" id="PR00344">
    <property type="entry name" value="BCTRLSENSOR"/>
</dbReference>
<dbReference type="PROSITE" id="PS50109">
    <property type="entry name" value="HIS_KIN"/>
    <property type="match status" value="1"/>
</dbReference>
<dbReference type="Gene3D" id="6.10.340.10">
    <property type="match status" value="1"/>
</dbReference>
<dbReference type="CDD" id="cd00082">
    <property type="entry name" value="HisKA"/>
    <property type="match status" value="1"/>
</dbReference>
<evidence type="ECO:0000256" key="2">
    <source>
        <dbReference type="ARBA" id="ARBA00004651"/>
    </source>
</evidence>
<keyword evidence="7 14" id="KW-0812">Transmembrane</keyword>
<keyword evidence="4" id="KW-1003">Cell membrane</keyword>
<dbReference type="InterPro" id="IPR004358">
    <property type="entry name" value="Sig_transdc_His_kin-like_C"/>
</dbReference>
<evidence type="ECO:0000256" key="12">
    <source>
        <dbReference type="ARBA" id="ARBA00023012"/>
    </source>
</evidence>
<keyword evidence="5" id="KW-0597">Phosphoprotein</keyword>
<dbReference type="InterPro" id="IPR050398">
    <property type="entry name" value="HssS/ArlS-like"/>
</dbReference>
<evidence type="ECO:0000313" key="18">
    <source>
        <dbReference type="Proteomes" id="UP001652431"/>
    </source>
</evidence>
<dbReference type="Pfam" id="PF00512">
    <property type="entry name" value="HisKA"/>
    <property type="match status" value="1"/>
</dbReference>
<evidence type="ECO:0000256" key="9">
    <source>
        <dbReference type="ARBA" id="ARBA00022777"/>
    </source>
</evidence>
<keyword evidence="8" id="KW-0547">Nucleotide-binding</keyword>
<dbReference type="Pfam" id="PF00672">
    <property type="entry name" value="HAMP"/>
    <property type="match status" value="1"/>
</dbReference>
<dbReference type="Proteomes" id="UP001652431">
    <property type="component" value="Unassembled WGS sequence"/>
</dbReference>
<dbReference type="GO" id="GO:0016301">
    <property type="term" value="F:kinase activity"/>
    <property type="evidence" value="ECO:0007669"/>
    <property type="project" value="UniProtKB-KW"/>
</dbReference>
<evidence type="ECO:0000256" key="8">
    <source>
        <dbReference type="ARBA" id="ARBA00022741"/>
    </source>
</evidence>
<dbReference type="SMART" id="SM00304">
    <property type="entry name" value="HAMP"/>
    <property type="match status" value="1"/>
</dbReference>
<protein>
    <recommendedName>
        <fullName evidence="3">histidine kinase</fullName>
        <ecNumber evidence="3">2.7.13.3</ecNumber>
    </recommendedName>
</protein>
<dbReference type="PROSITE" id="PS50885">
    <property type="entry name" value="HAMP"/>
    <property type="match status" value="1"/>
</dbReference>
<dbReference type="InterPro" id="IPR003660">
    <property type="entry name" value="HAMP_dom"/>
</dbReference>
<dbReference type="CDD" id="cd06225">
    <property type="entry name" value="HAMP"/>
    <property type="match status" value="1"/>
</dbReference>
<dbReference type="RefSeq" id="WP_158368167.1">
    <property type="nucleotide sequence ID" value="NZ_JAOQJU010000002.1"/>
</dbReference>
<dbReference type="SMART" id="SM00388">
    <property type="entry name" value="HisKA"/>
    <property type="match status" value="1"/>
</dbReference>
<dbReference type="Gene3D" id="1.10.287.130">
    <property type="match status" value="1"/>
</dbReference>
<keyword evidence="10" id="KW-0067">ATP-binding</keyword>
<proteinExistence type="predicted"/>
<keyword evidence="11 14" id="KW-1133">Transmembrane helix</keyword>
<evidence type="ECO:0000256" key="4">
    <source>
        <dbReference type="ARBA" id="ARBA00022475"/>
    </source>
</evidence>
<keyword evidence="6" id="KW-0808">Transferase</keyword>
<dbReference type="InterPro" id="IPR003594">
    <property type="entry name" value="HATPase_dom"/>
</dbReference>
<dbReference type="InterPro" id="IPR005467">
    <property type="entry name" value="His_kinase_dom"/>
</dbReference>
<dbReference type="PANTHER" id="PTHR45528">
    <property type="entry name" value="SENSOR HISTIDINE KINASE CPXA"/>
    <property type="match status" value="1"/>
</dbReference>
<evidence type="ECO:0000256" key="7">
    <source>
        <dbReference type="ARBA" id="ARBA00022692"/>
    </source>
</evidence>
<reference evidence="17 18" key="1">
    <citation type="journal article" date="2021" name="ISME Commun">
        <title>Automated analysis of genomic sequences facilitates high-throughput and comprehensive description of bacteria.</title>
        <authorList>
            <person name="Hitch T.C.A."/>
        </authorList>
    </citation>
    <scope>NUCLEOTIDE SEQUENCE [LARGE SCALE GENOMIC DNA]</scope>
    <source>
        <strain evidence="17 18">Sanger_03</strain>
    </source>
</reference>
<keyword evidence="12" id="KW-0902">Two-component regulatory system</keyword>
<dbReference type="SUPFAM" id="SSF47384">
    <property type="entry name" value="Homodimeric domain of signal transducing histidine kinase"/>
    <property type="match status" value="1"/>
</dbReference>
<evidence type="ECO:0000256" key="13">
    <source>
        <dbReference type="ARBA" id="ARBA00023136"/>
    </source>
</evidence>
<evidence type="ECO:0000256" key="11">
    <source>
        <dbReference type="ARBA" id="ARBA00022989"/>
    </source>
</evidence>
<evidence type="ECO:0000256" key="14">
    <source>
        <dbReference type="SAM" id="Phobius"/>
    </source>
</evidence>
<feature type="domain" description="HAMP" evidence="16">
    <location>
        <begin position="175"/>
        <end position="229"/>
    </location>
</feature>
<comment type="catalytic activity">
    <reaction evidence="1">
        <text>ATP + protein L-histidine = ADP + protein N-phospho-L-histidine.</text>
        <dbReference type="EC" id="2.7.13.3"/>
    </reaction>
</comment>
<dbReference type="InterPro" id="IPR036890">
    <property type="entry name" value="HATPase_C_sf"/>
</dbReference>
<keyword evidence="9 17" id="KW-0418">Kinase</keyword>
<dbReference type="SMART" id="SM00387">
    <property type="entry name" value="HATPase_c"/>
    <property type="match status" value="1"/>
</dbReference>
<feature type="transmembrane region" description="Helical" evidence="14">
    <location>
        <begin position="12"/>
        <end position="32"/>
    </location>
</feature>